<dbReference type="InterPro" id="IPR001525">
    <property type="entry name" value="C5_MeTfrase"/>
</dbReference>
<keyword evidence="4" id="KW-0680">Restriction system</keyword>
<dbReference type="PROSITE" id="PS51679">
    <property type="entry name" value="SAM_MT_C5"/>
    <property type="match status" value="1"/>
</dbReference>
<proteinExistence type="inferred from homology"/>
<comment type="catalytic activity">
    <reaction evidence="7">
        <text>a 2'-deoxycytidine in DNA + S-adenosyl-L-methionine = a 5-methyl-2'-deoxycytidine in DNA + S-adenosyl-L-homocysteine + H(+)</text>
        <dbReference type="Rhea" id="RHEA:13681"/>
        <dbReference type="Rhea" id="RHEA-COMP:11369"/>
        <dbReference type="Rhea" id="RHEA-COMP:11370"/>
        <dbReference type="ChEBI" id="CHEBI:15378"/>
        <dbReference type="ChEBI" id="CHEBI:57856"/>
        <dbReference type="ChEBI" id="CHEBI:59789"/>
        <dbReference type="ChEBI" id="CHEBI:85452"/>
        <dbReference type="ChEBI" id="CHEBI:85454"/>
        <dbReference type="EC" id="2.1.1.37"/>
    </reaction>
</comment>
<dbReference type="PRINTS" id="PR00105">
    <property type="entry name" value="C5METTRFRASE"/>
</dbReference>
<dbReference type="CDD" id="cd00315">
    <property type="entry name" value="Cyt_C5_DNA_methylase"/>
    <property type="match status" value="1"/>
</dbReference>
<comment type="similarity">
    <text evidence="5 6">Belongs to the class I-like SAM-binding methyltransferase superfamily. C5-methyltransferase family.</text>
</comment>
<keyword evidence="2 5" id="KW-0808">Transferase</keyword>
<gene>
    <name evidence="8" type="ORF">EII11_09020</name>
</gene>
<dbReference type="GO" id="GO:0032259">
    <property type="term" value="P:methylation"/>
    <property type="evidence" value="ECO:0007669"/>
    <property type="project" value="UniProtKB-KW"/>
</dbReference>
<dbReference type="InterPro" id="IPR050390">
    <property type="entry name" value="C5-Methyltransferase"/>
</dbReference>
<evidence type="ECO:0000256" key="1">
    <source>
        <dbReference type="ARBA" id="ARBA00022603"/>
    </source>
</evidence>
<evidence type="ECO:0000256" key="2">
    <source>
        <dbReference type="ARBA" id="ARBA00022679"/>
    </source>
</evidence>
<protein>
    <recommendedName>
        <fullName evidence="7">Cytosine-specific methyltransferase</fullName>
        <ecNumber evidence="7">2.1.1.37</ecNumber>
    </recommendedName>
</protein>
<keyword evidence="3 5" id="KW-0949">S-adenosyl-L-methionine</keyword>
<name>A0A3P1SEF1_9ACTO</name>
<dbReference type="EMBL" id="RQZF01000011">
    <property type="protein sequence ID" value="RRC94692.1"/>
    <property type="molecule type" value="Genomic_DNA"/>
</dbReference>
<evidence type="ECO:0000256" key="7">
    <source>
        <dbReference type="RuleBase" id="RU000417"/>
    </source>
</evidence>
<dbReference type="AlphaFoldDB" id="A0A3P1SEF1"/>
<dbReference type="GO" id="GO:0003886">
    <property type="term" value="F:DNA (cytosine-5-)-methyltransferase activity"/>
    <property type="evidence" value="ECO:0007669"/>
    <property type="project" value="UniProtKB-EC"/>
</dbReference>
<dbReference type="Gene3D" id="3.40.50.150">
    <property type="entry name" value="Vaccinia Virus protein VP39"/>
    <property type="match status" value="1"/>
</dbReference>
<dbReference type="RefSeq" id="WP_124871806.1">
    <property type="nucleotide sequence ID" value="NZ_RQZF01000011.1"/>
</dbReference>
<evidence type="ECO:0000256" key="4">
    <source>
        <dbReference type="ARBA" id="ARBA00022747"/>
    </source>
</evidence>
<dbReference type="InterPro" id="IPR031303">
    <property type="entry name" value="C5_meth_CS"/>
</dbReference>
<dbReference type="PANTHER" id="PTHR10629:SF52">
    <property type="entry name" value="DNA (CYTOSINE-5)-METHYLTRANSFERASE 1"/>
    <property type="match status" value="1"/>
</dbReference>
<keyword evidence="9" id="KW-1185">Reference proteome</keyword>
<dbReference type="SUPFAM" id="SSF53335">
    <property type="entry name" value="S-adenosyl-L-methionine-dependent methyltransferases"/>
    <property type="match status" value="1"/>
</dbReference>
<dbReference type="GO" id="GO:0044027">
    <property type="term" value="P:negative regulation of gene expression via chromosomal CpG island methylation"/>
    <property type="evidence" value="ECO:0007669"/>
    <property type="project" value="TreeGrafter"/>
</dbReference>
<dbReference type="OrthoDB" id="9813719at2"/>
<dbReference type="NCBIfam" id="TIGR00675">
    <property type="entry name" value="dcm"/>
    <property type="match status" value="1"/>
</dbReference>
<dbReference type="PANTHER" id="PTHR10629">
    <property type="entry name" value="CYTOSINE-SPECIFIC METHYLTRANSFERASE"/>
    <property type="match status" value="1"/>
</dbReference>
<feature type="active site" evidence="5">
    <location>
        <position position="74"/>
    </location>
</feature>
<reference evidence="8 9" key="1">
    <citation type="submission" date="2018-11" db="EMBL/GenBank/DDBJ databases">
        <title>Genomes From Bacteria Associated with the Canine Oral Cavity: a Test Case for Automated Genome-Based Taxonomic Assignment.</title>
        <authorList>
            <person name="Coil D.A."/>
            <person name="Jospin G."/>
            <person name="Darling A.E."/>
            <person name="Wallis C."/>
            <person name="Davis I.J."/>
            <person name="Harris S."/>
            <person name="Eisen J.A."/>
            <person name="Holcombe L.J."/>
            <person name="O'Flynn C."/>
        </authorList>
    </citation>
    <scope>NUCLEOTIDE SEQUENCE [LARGE SCALE GENOMIC DNA]</scope>
    <source>
        <strain evidence="8 9">OH770</strain>
    </source>
</reference>
<dbReference type="PROSITE" id="PS00095">
    <property type="entry name" value="C5_MTASE_2"/>
    <property type="match status" value="1"/>
</dbReference>
<evidence type="ECO:0000256" key="3">
    <source>
        <dbReference type="ARBA" id="ARBA00022691"/>
    </source>
</evidence>
<dbReference type="InterPro" id="IPR029063">
    <property type="entry name" value="SAM-dependent_MTases_sf"/>
</dbReference>
<dbReference type="EC" id="2.1.1.37" evidence="7"/>
<evidence type="ECO:0000256" key="5">
    <source>
        <dbReference type="PROSITE-ProRule" id="PRU01016"/>
    </source>
</evidence>
<dbReference type="InterPro" id="IPR018117">
    <property type="entry name" value="C5_DNA_meth_AS"/>
</dbReference>
<sequence length="310" mass="33513">MTLTSVEICAGAGGQARGIEMAGFEHAALIEIDRHACATLRANRPEWNVLEEDLLSWSGKEYEGVDLLAGGVPCPPFSSAGQQLGADDERDLFPTAIRLIGEIHPRAVMLENVRGLFDRRFDSYRQHITEEIEKLGYSVQWKLLNAADYGVPQARPRVICVALRDDVKTAFEYPEPFDLPQVTVGSALLDLMAENGWEGAEEWAQGAQTIAPTLVGGSKKHGGADLGPTRAKKAWAALGVDGKGLADAAPEESFEGMPRLTVRMAARIQGFEDSWQLTGGKTASYRQVGNALPPPLAHAVAQNIRLALEA</sequence>
<accession>A0A3P1SEF1</accession>
<comment type="caution">
    <text evidence="8">The sequence shown here is derived from an EMBL/GenBank/DDBJ whole genome shotgun (WGS) entry which is preliminary data.</text>
</comment>
<organism evidence="8 9">
    <name type="scientific">Schaalia canis</name>
    <dbReference type="NCBI Taxonomy" id="100469"/>
    <lineage>
        <taxon>Bacteria</taxon>
        <taxon>Bacillati</taxon>
        <taxon>Actinomycetota</taxon>
        <taxon>Actinomycetes</taxon>
        <taxon>Actinomycetales</taxon>
        <taxon>Actinomycetaceae</taxon>
        <taxon>Schaalia</taxon>
    </lineage>
</organism>
<dbReference type="GO" id="GO:0009307">
    <property type="term" value="P:DNA restriction-modification system"/>
    <property type="evidence" value="ECO:0007669"/>
    <property type="project" value="UniProtKB-KW"/>
</dbReference>
<evidence type="ECO:0000256" key="6">
    <source>
        <dbReference type="RuleBase" id="RU000416"/>
    </source>
</evidence>
<dbReference type="Pfam" id="PF00145">
    <property type="entry name" value="DNA_methylase"/>
    <property type="match status" value="1"/>
</dbReference>
<evidence type="ECO:0000313" key="9">
    <source>
        <dbReference type="Proteomes" id="UP000280444"/>
    </source>
</evidence>
<evidence type="ECO:0000313" key="8">
    <source>
        <dbReference type="EMBL" id="RRC94692.1"/>
    </source>
</evidence>
<keyword evidence="1 5" id="KW-0489">Methyltransferase</keyword>
<dbReference type="GO" id="GO:0003677">
    <property type="term" value="F:DNA binding"/>
    <property type="evidence" value="ECO:0007669"/>
    <property type="project" value="TreeGrafter"/>
</dbReference>
<dbReference type="Proteomes" id="UP000280444">
    <property type="component" value="Unassembled WGS sequence"/>
</dbReference>
<dbReference type="Gene3D" id="3.90.120.10">
    <property type="entry name" value="DNA Methylase, subunit A, domain 2"/>
    <property type="match status" value="1"/>
</dbReference>
<dbReference type="PROSITE" id="PS00094">
    <property type="entry name" value="C5_MTASE_1"/>
    <property type="match status" value="1"/>
</dbReference>